<dbReference type="AlphaFoldDB" id="A0A255DSP5"/>
<feature type="region of interest" description="Disordered" evidence="1">
    <location>
        <begin position="1"/>
        <end position="25"/>
    </location>
</feature>
<dbReference type="InterPro" id="IPR058580">
    <property type="entry name" value="DUF2828"/>
</dbReference>
<proteinExistence type="predicted"/>
<evidence type="ECO:0000313" key="4">
    <source>
        <dbReference type="EMBL" id="OYN81711.1"/>
    </source>
</evidence>
<feature type="compositionally biased region" description="Polar residues" evidence="1">
    <location>
        <begin position="1"/>
        <end position="17"/>
    </location>
</feature>
<dbReference type="Proteomes" id="UP000216063">
    <property type="component" value="Unassembled WGS sequence"/>
</dbReference>
<dbReference type="InterPro" id="IPR011205">
    <property type="entry name" value="UCP015417_vWA"/>
</dbReference>
<dbReference type="Gene3D" id="3.40.50.410">
    <property type="entry name" value="von Willebrand factor, type A domain"/>
    <property type="match status" value="1"/>
</dbReference>
<dbReference type="InterPro" id="IPR036465">
    <property type="entry name" value="vWFA_dom_sf"/>
</dbReference>
<accession>A0A255DSP5</accession>
<protein>
    <recommendedName>
        <fullName evidence="6">Ro-like RNA binding protein</fullName>
    </recommendedName>
</protein>
<sequence>MTTFLQHLQSQSNTTRTENGDKAHKSSLDPVVDYFSLAGAMRSRAGDTADLFEAAYRSDPLAATRALFYLRDIRGGQGERDVFYAGLKRLFQLSPEKFARNLTHVPFYGRWDDLFIFGAEVPASVAALINQQWALDVDGYEQGGQVSLLAKWLPSQKTGSVNPLRRQLAINVREALGLSQREYRQTLSALRGRIGLVEHDMSERTYEHIDYSRLPAQAHRKHVKAFRRNDNERYQAFLDSVERGEAKVNTSTLYPYELFDLVQTDAKAADVLWKNLPDYTRPGQDALVLPDVSGSMWGRPMSVSVSLALYFAERNTGPYKGYFLSFDTTPKLVKVPESGGLASKLSAIEYHTRNCGSTNLEAAFDAILKAGVASGTVPKVLYIVSDMQFNSALNHADASVFESAKLSFNEVGLELPHVVFWNVNARHDQLPATIMDGNVTLVSGLAATTFSMAVEGKSPRELVDSVLNSERYAQITL</sequence>
<evidence type="ECO:0000259" key="3">
    <source>
        <dbReference type="Pfam" id="PF25043"/>
    </source>
</evidence>
<dbReference type="Pfam" id="PF11443">
    <property type="entry name" value="DUF2828"/>
    <property type="match status" value="2"/>
</dbReference>
<reference evidence="4 5" key="1">
    <citation type="submission" date="2017-07" db="EMBL/GenBank/DDBJ databases">
        <title>The new phylogeny of genus Mycobacterium.</title>
        <authorList>
            <person name="Tortoli E."/>
            <person name="Trovato A."/>
            <person name="Cirillo D.M."/>
        </authorList>
    </citation>
    <scope>NUCLEOTIDE SEQUENCE [LARGE SCALE GENOMIC DNA]</scope>
    <source>
        <strain evidence="4 5">ATCC 33027</strain>
    </source>
</reference>
<evidence type="ECO:0000313" key="5">
    <source>
        <dbReference type="Proteomes" id="UP000216063"/>
    </source>
</evidence>
<feature type="domain" description="DUF2828" evidence="2">
    <location>
        <begin position="17"/>
        <end position="105"/>
    </location>
</feature>
<keyword evidence="5" id="KW-1185">Reference proteome</keyword>
<dbReference type="Pfam" id="PF25043">
    <property type="entry name" value="DUF7788"/>
    <property type="match status" value="1"/>
</dbReference>
<dbReference type="InterPro" id="IPR056690">
    <property type="entry name" value="DUF7788"/>
</dbReference>
<gene>
    <name evidence="4" type="ORF">CG716_04970</name>
</gene>
<dbReference type="PANTHER" id="PTHR31373:SF27">
    <property type="entry name" value="TROVE DOMAIN-CONTAINING PROTEIN"/>
    <property type="match status" value="1"/>
</dbReference>
<evidence type="ECO:0008006" key="6">
    <source>
        <dbReference type="Google" id="ProtNLM"/>
    </source>
</evidence>
<evidence type="ECO:0000259" key="2">
    <source>
        <dbReference type="Pfam" id="PF11443"/>
    </source>
</evidence>
<comment type="caution">
    <text evidence="4">The sequence shown here is derived from an EMBL/GenBank/DDBJ whole genome shotgun (WGS) entry which is preliminary data.</text>
</comment>
<feature type="domain" description="DUF7788" evidence="3">
    <location>
        <begin position="286"/>
        <end position="455"/>
    </location>
</feature>
<feature type="domain" description="DUF2828" evidence="2">
    <location>
        <begin position="182"/>
        <end position="268"/>
    </location>
</feature>
<dbReference type="SUPFAM" id="SSF53300">
    <property type="entry name" value="vWA-like"/>
    <property type="match status" value="1"/>
</dbReference>
<name>A0A255DSP5_9MYCO</name>
<dbReference type="OrthoDB" id="9255585at2"/>
<dbReference type="EMBL" id="NOZR01000003">
    <property type="protein sequence ID" value="OYN81711.1"/>
    <property type="molecule type" value="Genomic_DNA"/>
</dbReference>
<evidence type="ECO:0000256" key="1">
    <source>
        <dbReference type="SAM" id="MobiDB-lite"/>
    </source>
</evidence>
<organism evidence="4 5">
    <name type="scientific">Mycolicibacterium sphagni</name>
    <dbReference type="NCBI Taxonomy" id="1786"/>
    <lineage>
        <taxon>Bacteria</taxon>
        <taxon>Bacillati</taxon>
        <taxon>Actinomycetota</taxon>
        <taxon>Actinomycetes</taxon>
        <taxon>Mycobacteriales</taxon>
        <taxon>Mycobacteriaceae</taxon>
        <taxon>Mycolicibacterium</taxon>
    </lineage>
</organism>
<dbReference type="RefSeq" id="WP_094477043.1">
    <property type="nucleotide sequence ID" value="NZ_NOZR01000003.1"/>
</dbReference>
<dbReference type="PANTHER" id="PTHR31373">
    <property type="entry name" value="OS06G0652100 PROTEIN"/>
    <property type="match status" value="1"/>
</dbReference>